<evidence type="ECO:0000256" key="1">
    <source>
        <dbReference type="SAM" id="Phobius"/>
    </source>
</evidence>
<keyword evidence="1" id="KW-1133">Transmembrane helix</keyword>
<reference evidence="2" key="2">
    <citation type="journal article" date="2015" name="Fish Shellfish Immunol.">
        <title>Early steps in the European eel (Anguilla anguilla)-Vibrio vulnificus interaction in the gills: Role of the RtxA13 toxin.</title>
        <authorList>
            <person name="Callol A."/>
            <person name="Pajuelo D."/>
            <person name="Ebbesson L."/>
            <person name="Teles M."/>
            <person name="MacKenzie S."/>
            <person name="Amaro C."/>
        </authorList>
    </citation>
    <scope>NUCLEOTIDE SEQUENCE</scope>
</reference>
<protein>
    <submittedName>
        <fullName evidence="2">Uncharacterized protein</fullName>
    </submittedName>
</protein>
<evidence type="ECO:0000313" key="2">
    <source>
        <dbReference type="EMBL" id="JAH89863.1"/>
    </source>
</evidence>
<organism evidence="2">
    <name type="scientific">Anguilla anguilla</name>
    <name type="common">European freshwater eel</name>
    <name type="synonym">Muraena anguilla</name>
    <dbReference type="NCBI Taxonomy" id="7936"/>
    <lineage>
        <taxon>Eukaryota</taxon>
        <taxon>Metazoa</taxon>
        <taxon>Chordata</taxon>
        <taxon>Craniata</taxon>
        <taxon>Vertebrata</taxon>
        <taxon>Euteleostomi</taxon>
        <taxon>Actinopterygii</taxon>
        <taxon>Neopterygii</taxon>
        <taxon>Teleostei</taxon>
        <taxon>Anguilliformes</taxon>
        <taxon>Anguillidae</taxon>
        <taxon>Anguilla</taxon>
    </lineage>
</organism>
<keyword evidence="1" id="KW-0812">Transmembrane</keyword>
<reference evidence="2" key="1">
    <citation type="submission" date="2014-11" db="EMBL/GenBank/DDBJ databases">
        <authorList>
            <person name="Amaro Gonzalez C."/>
        </authorList>
    </citation>
    <scope>NUCLEOTIDE SEQUENCE</scope>
</reference>
<accession>A0A0E9WK60</accession>
<keyword evidence="1" id="KW-0472">Membrane</keyword>
<sequence length="37" mass="4485">MFKYLFVFYLFVCLCYTNAAHVFCGIYYIVLLRLSHI</sequence>
<name>A0A0E9WK60_ANGAN</name>
<proteinExistence type="predicted"/>
<dbReference type="EMBL" id="GBXM01018714">
    <property type="protein sequence ID" value="JAH89863.1"/>
    <property type="molecule type" value="Transcribed_RNA"/>
</dbReference>
<dbReference type="AlphaFoldDB" id="A0A0E9WK60"/>
<feature type="transmembrane region" description="Helical" evidence="1">
    <location>
        <begin position="6"/>
        <end position="30"/>
    </location>
</feature>